<proteinExistence type="predicted"/>
<dbReference type="Proteomes" id="UP000285655">
    <property type="component" value="Unassembled WGS sequence"/>
</dbReference>
<evidence type="ECO:0000313" key="1">
    <source>
        <dbReference type="EMBL" id="RJO61765.1"/>
    </source>
</evidence>
<gene>
    <name evidence="1" type="ORF">C4544_01865</name>
</gene>
<evidence type="ECO:0000313" key="2">
    <source>
        <dbReference type="Proteomes" id="UP000285655"/>
    </source>
</evidence>
<comment type="caution">
    <text evidence="1">The sequence shown here is derived from an EMBL/GenBank/DDBJ whole genome shotgun (WGS) entry which is preliminary data.</text>
</comment>
<sequence length="131" mass="15092">MKIWKGFGTEHSMNLVMIGHFKCSDDAKKTQRLIEQLSEGLRDKIDVGTSHERFGDDVLKLLREVDCYTLSPAELEQFLFDTHTQVKDDKMIIKTDESDVSAFFKLMINKGARIEIYSAHDYPEAEYGRGK</sequence>
<dbReference type="InterPro" id="IPR045955">
    <property type="entry name" value="DUF6375"/>
</dbReference>
<reference evidence="1 2" key="1">
    <citation type="journal article" date="2017" name="ISME J.">
        <title>Energy and carbon metabolisms in a deep terrestrial subsurface fluid microbial community.</title>
        <authorList>
            <person name="Momper L."/>
            <person name="Jungbluth S.P."/>
            <person name="Lee M.D."/>
            <person name="Amend J.P."/>
        </authorList>
    </citation>
    <scope>NUCLEOTIDE SEQUENCE [LARGE SCALE GENOMIC DNA]</scope>
    <source>
        <strain evidence="1">SURF_29</strain>
    </source>
</reference>
<organism evidence="1 2">
    <name type="scientific">candidate division WS5 bacterium</name>
    <dbReference type="NCBI Taxonomy" id="2093353"/>
    <lineage>
        <taxon>Bacteria</taxon>
        <taxon>candidate division WS5</taxon>
    </lineage>
</organism>
<name>A0A419DF97_9BACT</name>
<dbReference type="Pfam" id="PF19902">
    <property type="entry name" value="DUF6375"/>
    <property type="match status" value="1"/>
</dbReference>
<dbReference type="AlphaFoldDB" id="A0A419DF97"/>
<accession>A0A419DF97</accession>
<protein>
    <submittedName>
        <fullName evidence="1">Uncharacterized protein</fullName>
    </submittedName>
</protein>
<dbReference type="EMBL" id="QZJW01000011">
    <property type="protein sequence ID" value="RJO61765.1"/>
    <property type="molecule type" value="Genomic_DNA"/>
</dbReference>